<evidence type="ECO:0000256" key="7">
    <source>
        <dbReference type="SAM" id="Phobius"/>
    </source>
</evidence>
<proteinExistence type="inferred from homology"/>
<feature type="transmembrane region" description="Helical" evidence="7">
    <location>
        <begin position="92"/>
        <end position="113"/>
    </location>
</feature>
<evidence type="ECO:0000256" key="1">
    <source>
        <dbReference type="ARBA" id="ARBA00004651"/>
    </source>
</evidence>
<evidence type="ECO:0000313" key="9">
    <source>
        <dbReference type="Proteomes" id="UP000184040"/>
    </source>
</evidence>
<dbReference type="Pfam" id="PF02417">
    <property type="entry name" value="Chromate_transp"/>
    <property type="match status" value="2"/>
</dbReference>
<dbReference type="STRING" id="313368.SAMN04488012_11111"/>
<dbReference type="NCBIfam" id="TIGR00937">
    <property type="entry name" value="2A51"/>
    <property type="match status" value="1"/>
</dbReference>
<feature type="transmembrane region" description="Helical" evidence="7">
    <location>
        <begin position="119"/>
        <end position="142"/>
    </location>
</feature>
<organism evidence="8 9">
    <name type="scientific">Palleronia salina</name>
    <dbReference type="NCBI Taxonomy" id="313368"/>
    <lineage>
        <taxon>Bacteria</taxon>
        <taxon>Pseudomonadati</taxon>
        <taxon>Pseudomonadota</taxon>
        <taxon>Alphaproteobacteria</taxon>
        <taxon>Rhodobacterales</taxon>
        <taxon>Roseobacteraceae</taxon>
        <taxon>Palleronia</taxon>
    </lineage>
</organism>
<feature type="transmembrane region" description="Helical" evidence="7">
    <location>
        <begin position="312"/>
        <end position="339"/>
    </location>
</feature>
<dbReference type="Proteomes" id="UP000184040">
    <property type="component" value="Unassembled WGS sequence"/>
</dbReference>
<dbReference type="GO" id="GO:0015109">
    <property type="term" value="F:chromate transmembrane transporter activity"/>
    <property type="evidence" value="ECO:0007669"/>
    <property type="project" value="InterPro"/>
</dbReference>
<evidence type="ECO:0000256" key="4">
    <source>
        <dbReference type="ARBA" id="ARBA00022692"/>
    </source>
</evidence>
<dbReference type="GO" id="GO:0005886">
    <property type="term" value="C:plasma membrane"/>
    <property type="evidence" value="ECO:0007669"/>
    <property type="project" value="UniProtKB-SubCell"/>
</dbReference>
<evidence type="ECO:0000256" key="5">
    <source>
        <dbReference type="ARBA" id="ARBA00022989"/>
    </source>
</evidence>
<dbReference type="InterPro" id="IPR003370">
    <property type="entry name" value="Chromate_transpt"/>
</dbReference>
<evidence type="ECO:0000313" key="8">
    <source>
        <dbReference type="EMBL" id="SHJ53159.1"/>
    </source>
</evidence>
<protein>
    <submittedName>
        <fullName evidence="8">Chromate transporter</fullName>
    </submittedName>
</protein>
<feature type="transmembrane region" description="Helical" evidence="7">
    <location>
        <begin position="154"/>
        <end position="182"/>
    </location>
</feature>
<feature type="transmembrane region" description="Helical" evidence="7">
    <location>
        <begin position="213"/>
        <end position="231"/>
    </location>
</feature>
<dbReference type="PIRSF" id="PIRSF004810">
    <property type="entry name" value="ChrA"/>
    <property type="match status" value="1"/>
</dbReference>
<comment type="similarity">
    <text evidence="2">Belongs to the chromate ion transporter (CHR) (TC 2.A.51) family.</text>
</comment>
<dbReference type="RefSeq" id="WP_073129496.1">
    <property type="nucleotide sequence ID" value="NZ_FQZA01000011.1"/>
</dbReference>
<keyword evidence="5 7" id="KW-1133">Transmembrane helix</keyword>
<dbReference type="AlphaFoldDB" id="A0A1M6K2E4"/>
<comment type="subcellular location">
    <subcellularLocation>
        <location evidence="1">Cell membrane</location>
        <topology evidence="1">Multi-pass membrane protein</topology>
    </subcellularLocation>
</comment>
<dbReference type="InterPro" id="IPR014047">
    <property type="entry name" value="Chr_Tranpt_l_chain"/>
</dbReference>
<dbReference type="PANTHER" id="PTHR33567">
    <property type="entry name" value="CHROMATE ION TRANSPORTER (EUROFUNG)"/>
    <property type="match status" value="1"/>
</dbReference>
<feature type="transmembrane region" description="Helical" evidence="7">
    <location>
        <begin position="351"/>
        <end position="379"/>
    </location>
</feature>
<accession>A0A1M6K2E4</accession>
<evidence type="ECO:0000256" key="3">
    <source>
        <dbReference type="ARBA" id="ARBA00022475"/>
    </source>
</evidence>
<name>A0A1M6K2E4_9RHOB</name>
<evidence type="ECO:0000256" key="6">
    <source>
        <dbReference type="ARBA" id="ARBA00023136"/>
    </source>
</evidence>
<evidence type="ECO:0000256" key="2">
    <source>
        <dbReference type="ARBA" id="ARBA00005262"/>
    </source>
</evidence>
<keyword evidence="6 7" id="KW-0472">Membrane</keyword>
<dbReference type="EMBL" id="FQZA01000011">
    <property type="protein sequence ID" value="SHJ53159.1"/>
    <property type="molecule type" value="Genomic_DNA"/>
</dbReference>
<sequence length="440" mass="45629">MAEKSEGAATASQPPPALRDATRVWARIGVLSFGGPAAQIALMHRMVVDERRWLSERQFLDALSFCMLLPGPEAMQLATFAGWRMHGVRGGLVAGGLFVLPGAILIAALAALYGRYGDLALVAALFTGIKAAVLVIVVQALVRLSRRALRGPEAVALAGLAFLALFAFAVPYPAVVAVAAAWGALRLAAPATNAPSSGDAPRGAEVTATLKRVALWLAVWLLPLAAIGLVAPPIFAELARFFSTLATVSFGGAYAVLAYMTQEAVTGRGWLTAGEMLDALGLAETTPGPLILVTEFVGYLASARAAPGPEHALWWGLAGAVVTLWATFAPCFLWIFAGAPWIDILSRRRRLAAALAGVAAAVVGVIANLSVWFALHVLFTELGTLRVGPARLLWPEPATLDPVATGIAVAVAVALFALRWPVAAGIALGAGLGAAAHVLI</sequence>
<dbReference type="PANTHER" id="PTHR33567:SF3">
    <property type="entry name" value="CHROMATE ION TRANSPORTER (EUROFUNG)"/>
    <property type="match status" value="1"/>
</dbReference>
<feature type="transmembrane region" description="Helical" evidence="7">
    <location>
        <begin position="238"/>
        <end position="260"/>
    </location>
</feature>
<gene>
    <name evidence="8" type="ORF">SAMN04488012_11111</name>
</gene>
<reference evidence="8 9" key="1">
    <citation type="submission" date="2016-11" db="EMBL/GenBank/DDBJ databases">
        <authorList>
            <person name="Jaros S."/>
            <person name="Januszkiewicz K."/>
            <person name="Wedrychowicz H."/>
        </authorList>
    </citation>
    <scope>NUCLEOTIDE SEQUENCE [LARGE SCALE GENOMIC DNA]</scope>
    <source>
        <strain evidence="8 9">DSM 26892</strain>
    </source>
</reference>
<keyword evidence="9" id="KW-1185">Reference proteome</keyword>
<keyword evidence="3" id="KW-1003">Cell membrane</keyword>
<keyword evidence="4 7" id="KW-0812">Transmembrane</keyword>